<evidence type="ECO:0000256" key="5">
    <source>
        <dbReference type="ARBA" id="ARBA00022723"/>
    </source>
</evidence>
<dbReference type="GO" id="GO:0000785">
    <property type="term" value="C:chromatin"/>
    <property type="evidence" value="ECO:0007669"/>
    <property type="project" value="TreeGrafter"/>
</dbReference>
<dbReference type="GO" id="GO:0008270">
    <property type="term" value="F:zinc ion binding"/>
    <property type="evidence" value="ECO:0007669"/>
    <property type="project" value="UniProtKB-KW"/>
</dbReference>
<keyword evidence="6 10" id="KW-0863">Zinc-finger</keyword>
<keyword evidence="7" id="KW-0833">Ubl conjugation pathway</keyword>
<dbReference type="Gene3D" id="3.30.40.10">
    <property type="entry name" value="Zinc/RING finger domain, C3HC4 (zinc finger)"/>
    <property type="match status" value="1"/>
</dbReference>
<evidence type="ECO:0000256" key="8">
    <source>
        <dbReference type="ARBA" id="ARBA00022833"/>
    </source>
</evidence>
<protein>
    <recommendedName>
        <fullName evidence="17">SP-RING-type domain-containing protein</fullName>
    </recommendedName>
</protein>
<dbReference type="OrthoDB" id="28127at2759"/>
<dbReference type="AlphaFoldDB" id="A0A507D165"/>
<dbReference type="PANTHER" id="PTHR10782:SF4">
    <property type="entry name" value="TONALLI, ISOFORM E"/>
    <property type="match status" value="1"/>
</dbReference>
<dbReference type="Gene3D" id="2.60.120.780">
    <property type="entry name" value="PINIT domain"/>
    <property type="match status" value="1"/>
</dbReference>
<evidence type="ECO:0000256" key="2">
    <source>
        <dbReference type="ARBA" id="ARBA00004718"/>
    </source>
</evidence>
<dbReference type="GO" id="GO:0005634">
    <property type="term" value="C:nucleus"/>
    <property type="evidence" value="ECO:0007669"/>
    <property type="project" value="UniProtKB-SubCell"/>
</dbReference>
<gene>
    <name evidence="15" type="ORF">SeLEV6574_g04022</name>
</gene>
<dbReference type="PANTHER" id="PTHR10782">
    <property type="entry name" value="ZINC FINGER MIZ DOMAIN-CONTAINING PROTEIN"/>
    <property type="match status" value="1"/>
</dbReference>
<feature type="region of interest" description="Disordered" evidence="11">
    <location>
        <begin position="547"/>
        <end position="584"/>
    </location>
</feature>
<dbReference type="PROSITE" id="PS51466">
    <property type="entry name" value="PINIT"/>
    <property type="match status" value="1"/>
</dbReference>
<feature type="region of interest" description="Disordered" evidence="11">
    <location>
        <begin position="604"/>
        <end position="652"/>
    </location>
</feature>
<dbReference type="SMART" id="SM00513">
    <property type="entry name" value="SAP"/>
    <property type="match status" value="1"/>
</dbReference>
<dbReference type="InterPro" id="IPR004181">
    <property type="entry name" value="Znf_MIZ"/>
</dbReference>
<evidence type="ECO:0000256" key="7">
    <source>
        <dbReference type="ARBA" id="ARBA00022786"/>
    </source>
</evidence>
<keyword evidence="5" id="KW-0479">Metal-binding</keyword>
<dbReference type="UniPathway" id="UPA00886"/>
<feature type="domain" description="SP-RING-type" evidence="13">
    <location>
        <begin position="317"/>
        <end position="398"/>
    </location>
</feature>
<dbReference type="Pfam" id="PF14324">
    <property type="entry name" value="PINIT"/>
    <property type="match status" value="1"/>
</dbReference>
<feature type="domain" description="SAP" evidence="12">
    <location>
        <begin position="29"/>
        <end position="63"/>
    </location>
</feature>
<evidence type="ECO:0000259" key="12">
    <source>
        <dbReference type="PROSITE" id="PS50800"/>
    </source>
</evidence>
<evidence type="ECO:0008006" key="17">
    <source>
        <dbReference type="Google" id="ProtNLM"/>
    </source>
</evidence>
<dbReference type="Gene3D" id="1.10.720.30">
    <property type="entry name" value="SAP domain"/>
    <property type="match status" value="1"/>
</dbReference>
<evidence type="ECO:0000256" key="6">
    <source>
        <dbReference type="ARBA" id="ARBA00022771"/>
    </source>
</evidence>
<dbReference type="Pfam" id="PF02037">
    <property type="entry name" value="SAP"/>
    <property type="match status" value="1"/>
</dbReference>
<feature type="region of interest" description="Disordered" evidence="11">
    <location>
        <begin position="684"/>
        <end position="780"/>
    </location>
</feature>
<dbReference type="Proteomes" id="UP000320475">
    <property type="component" value="Unassembled WGS sequence"/>
</dbReference>
<feature type="region of interest" description="Disordered" evidence="11">
    <location>
        <begin position="87"/>
        <end position="129"/>
    </location>
</feature>
<evidence type="ECO:0000256" key="9">
    <source>
        <dbReference type="ARBA" id="ARBA00023242"/>
    </source>
</evidence>
<keyword evidence="4" id="KW-0808">Transferase</keyword>
<feature type="region of interest" description="Disordered" evidence="11">
    <location>
        <begin position="414"/>
        <end position="433"/>
    </location>
</feature>
<dbReference type="InterPro" id="IPR003034">
    <property type="entry name" value="SAP_dom"/>
</dbReference>
<evidence type="ECO:0000256" key="1">
    <source>
        <dbReference type="ARBA" id="ARBA00004123"/>
    </source>
</evidence>
<name>A0A507D165_9FUNG</name>
<comment type="pathway">
    <text evidence="2">Protein modification; protein sumoylation.</text>
</comment>
<proteinExistence type="inferred from homology"/>
<dbReference type="PROSITE" id="PS50800">
    <property type="entry name" value="SAP"/>
    <property type="match status" value="1"/>
</dbReference>
<evidence type="ECO:0000313" key="15">
    <source>
        <dbReference type="EMBL" id="TPX45183.1"/>
    </source>
</evidence>
<keyword evidence="8" id="KW-0862">Zinc</keyword>
<evidence type="ECO:0000256" key="4">
    <source>
        <dbReference type="ARBA" id="ARBA00022679"/>
    </source>
</evidence>
<dbReference type="InterPro" id="IPR038654">
    <property type="entry name" value="PINIT_sf"/>
</dbReference>
<comment type="similarity">
    <text evidence="3">Belongs to the PIAS family.</text>
</comment>
<evidence type="ECO:0000256" key="10">
    <source>
        <dbReference type="PROSITE-ProRule" id="PRU00452"/>
    </source>
</evidence>
<dbReference type="SUPFAM" id="SSF68906">
    <property type="entry name" value="SAP domain"/>
    <property type="match status" value="1"/>
</dbReference>
<feature type="compositionally biased region" description="Low complexity" evidence="11">
    <location>
        <begin position="474"/>
        <end position="486"/>
    </location>
</feature>
<accession>A0A507D165</accession>
<comment type="subcellular location">
    <subcellularLocation>
        <location evidence="1">Nucleus</location>
    </subcellularLocation>
</comment>
<feature type="compositionally biased region" description="Low complexity" evidence="11">
    <location>
        <begin position="87"/>
        <end position="104"/>
    </location>
</feature>
<feature type="region of interest" description="Disordered" evidence="11">
    <location>
        <begin position="467"/>
        <end position="488"/>
    </location>
</feature>
<organism evidence="15 16">
    <name type="scientific">Synchytrium endobioticum</name>
    <dbReference type="NCBI Taxonomy" id="286115"/>
    <lineage>
        <taxon>Eukaryota</taxon>
        <taxon>Fungi</taxon>
        <taxon>Fungi incertae sedis</taxon>
        <taxon>Chytridiomycota</taxon>
        <taxon>Chytridiomycota incertae sedis</taxon>
        <taxon>Chytridiomycetes</taxon>
        <taxon>Synchytriales</taxon>
        <taxon>Synchytriaceae</taxon>
        <taxon>Synchytrium</taxon>
    </lineage>
</organism>
<dbReference type="PROSITE" id="PS51044">
    <property type="entry name" value="ZF_SP_RING"/>
    <property type="match status" value="1"/>
</dbReference>
<dbReference type="GO" id="GO:0061665">
    <property type="term" value="F:SUMO ligase activity"/>
    <property type="evidence" value="ECO:0007669"/>
    <property type="project" value="TreeGrafter"/>
</dbReference>
<reference evidence="15 16" key="1">
    <citation type="journal article" date="2019" name="Sci. Rep.">
        <title>Comparative genomics of chytrid fungi reveal insights into the obligate biotrophic and pathogenic lifestyle of Synchytrium endobioticum.</title>
        <authorList>
            <person name="van de Vossenberg B.T.L.H."/>
            <person name="Warris S."/>
            <person name="Nguyen H.D.T."/>
            <person name="van Gent-Pelzer M.P.E."/>
            <person name="Joly D.L."/>
            <person name="van de Geest H.C."/>
            <person name="Bonants P.J.M."/>
            <person name="Smith D.S."/>
            <person name="Levesque C.A."/>
            <person name="van der Lee T.A.J."/>
        </authorList>
    </citation>
    <scope>NUCLEOTIDE SEQUENCE [LARGE SCALE GENOMIC DNA]</scope>
    <source>
        <strain evidence="15 16">LEV6574</strain>
    </source>
</reference>
<dbReference type="EMBL" id="QEAM01000151">
    <property type="protein sequence ID" value="TPX45183.1"/>
    <property type="molecule type" value="Genomic_DNA"/>
</dbReference>
<feature type="compositionally biased region" description="Polar residues" evidence="11">
    <location>
        <begin position="548"/>
        <end position="571"/>
    </location>
</feature>
<dbReference type="Pfam" id="PF02891">
    <property type="entry name" value="zf-MIZ"/>
    <property type="match status" value="1"/>
</dbReference>
<dbReference type="InterPro" id="IPR013083">
    <property type="entry name" value="Znf_RING/FYVE/PHD"/>
</dbReference>
<evidence type="ECO:0000259" key="14">
    <source>
        <dbReference type="PROSITE" id="PS51466"/>
    </source>
</evidence>
<feature type="domain" description="PINIT" evidence="14">
    <location>
        <begin position="124"/>
        <end position="286"/>
    </location>
</feature>
<feature type="compositionally biased region" description="Basic and acidic residues" evidence="11">
    <location>
        <begin position="716"/>
        <end position="745"/>
    </location>
</feature>
<dbReference type="InterPro" id="IPR023321">
    <property type="entry name" value="PINIT"/>
</dbReference>
<dbReference type="VEuPathDB" id="FungiDB:SeMB42_g06375"/>
<feature type="compositionally biased region" description="Polar residues" evidence="11">
    <location>
        <begin position="616"/>
        <end position="636"/>
    </location>
</feature>
<dbReference type="GO" id="GO:0016925">
    <property type="term" value="P:protein sumoylation"/>
    <property type="evidence" value="ECO:0007669"/>
    <property type="project" value="UniProtKB-UniPathway"/>
</dbReference>
<sequence length="780" mass="86147">MSLPAGSGNGVMARTPEEELFHRLKFYVIPILKLDQLKTLLRFLNVKTTGNKSHLVDRLSVYLDTHRTNLRRLEDLRNEASRLLNAPRAPQPLARPLQQQRPQPQGVPIIRLNPPAPPPGASSSATPGGLPIRSMFDHHKFKISPYFEVIDRVAPPKIGDCRHSTVPFRIDFILSADVISRLQSPVGQKVSDYLLYLFVGPADLPSSSAADPSTANIPFEYPPSALVYCNMQLLQGKHIGYKKKANTAMPADITRLINLNSWNKVEIRHNAAEKRYLALVQLVKKVPISDIVAKIRVTKFVTKEQVLNSRKQEQSGDDDDVIATTDTVNLKDPVSRFRIGVPTRSIACKHVQCFDAETYYRMNETLPTWTCPVCSRVLQQDEIICDGFFQDILDNTTESDDAVEVQPNGQWVVKAEGDKGSSPSDSEGVARKEVKTPKAIMVDDSNDETASQGPININERVRPLPTTFQPIPTHRPASASHSSPSRLTTTITSAHSIAPPTGTIYPNHIQNENMQHRMAPLLPRSTVPGFVACQPVPSWIASVGGNMIQPQPTISNQQQSTPPNDTTQRFRSQMVAPSPSSRLPISTAVPNKVVEVIDLTLSDDEDDAAPPLPSAAGTSLTATQPTSTATVSHPTIFSNATSTPAPPPTFQQFLKRNYHSSSSDTTWNSSNYALTDLPRVVSAHHSSSWRRDPSEWGRYNESNGSARSIGDTSGADDDRLRESTAWRDEPQAISDSEDRRRRYEDDGPSSVYNNKRKEPEEGFASVWHAKRAHSRDSGSG</sequence>
<evidence type="ECO:0000256" key="3">
    <source>
        <dbReference type="ARBA" id="ARBA00005383"/>
    </source>
</evidence>
<comment type="caution">
    <text evidence="15">The sequence shown here is derived from an EMBL/GenBank/DDBJ whole genome shotgun (WGS) entry which is preliminary data.</text>
</comment>
<dbReference type="InterPro" id="IPR036361">
    <property type="entry name" value="SAP_dom_sf"/>
</dbReference>
<keyword evidence="9" id="KW-0539">Nucleus</keyword>
<evidence type="ECO:0000313" key="16">
    <source>
        <dbReference type="Proteomes" id="UP000320475"/>
    </source>
</evidence>
<evidence type="ECO:0000259" key="13">
    <source>
        <dbReference type="PROSITE" id="PS51044"/>
    </source>
</evidence>
<evidence type="ECO:0000256" key="11">
    <source>
        <dbReference type="SAM" id="MobiDB-lite"/>
    </source>
</evidence>